<proteinExistence type="predicted"/>
<keyword evidence="1" id="KW-0812">Transmembrane</keyword>
<accession>A0A1J5RHW7</accession>
<evidence type="ECO:0000256" key="1">
    <source>
        <dbReference type="SAM" id="Phobius"/>
    </source>
</evidence>
<name>A0A1J5RHW7_9ZZZZ</name>
<dbReference type="EMBL" id="MLJW01000409">
    <property type="protein sequence ID" value="OIQ87693.1"/>
    <property type="molecule type" value="Genomic_DNA"/>
</dbReference>
<reference evidence="2" key="1">
    <citation type="submission" date="2016-10" db="EMBL/GenBank/DDBJ databases">
        <title>Sequence of Gallionella enrichment culture.</title>
        <authorList>
            <person name="Poehlein A."/>
            <person name="Muehling M."/>
            <person name="Daniel R."/>
        </authorList>
    </citation>
    <scope>NUCLEOTIDE SEQUENCE</scope>
</reference>
<evidence type="ECO:0000313" key="2">
    <source>
        <dbReference type="EMBL" id="OIQ87693.1"/>
    </source>
</evidence>
<comment type="caution">
    <text evidence="2">The sequence shown here is derived from an EMBL/GenBank/DDBJ whole genome shotgun (WGS) entry which is preliminary data.</text>
</comment>
<gene>
    <name evidence="2" type="ORF">GALL_304380</name>
</gene>
<protein>
    <submittedName>
        <fullName evidence="2">Uncharacterized protein</fullName>
    </submittedName>
</protein>
<feature type="transmembrane region" description="Helical" evidence="1">
    <location>
        <begin position="54"/>
        <end position="78"/>
    </location>
</feature>
<organism evidence="2">
    <name type="scientific">mine drainage metagenome</name>
    <dbReference type="NCBI Taxonomy" id="410659"/>
    <lineage>
        <taxon>unclassified sequences</taxon>
        <taxon>metagenomes</taxon>
        <taxon>ecological metagenomes</taxon>
    </lineage>
</organism>
<keyword evidence="1" id="KW-1133">Transmembrane helix</keyword>
<keyword evidence="1" id="KW-0472">Membrane</keyword>
<sequence>MHFGVLMLATLLVSALPLPWQAAAVLFALAALVEGVRGLRSAWTAGVRGALVPMLVMGIVASSLLTLGTAGMIALWPIQMERQTCLRDALTISSQDQCDSAYQSSIDSLRTRLSGVKP</sequence>
<dbReference type="AlphaFoldDB" id="A0A1J5RHW7"/>